<dbReference type="EMBL" id="JACASI010000010">
    <property type="protein sequence ID" value="MCQ3828241.1"/>
    <property type="molecule type" value="Genomic_DNA"/>
</dbReference>
<dbReference type="PANTHER" id="PTHR30055">
    <property type="entry name" value="HTH-TYPE TRANSCRIPTIONAL REGULATOR RUTR"/>
    <property type="match status" value="1"/>
</dbReference>
<dbReference type="RefSeq" id="WP_255873094.1">
    <property type="nucleotide sequence ID" value="NZ_JACASI010000010.1"/>
</dbReference>
<dbReference type="InterPro" id="IPR050109">
    <property type="entry name" value="HTH-type_TetR-like_transc_reg"/>
</dbReference>
<dbReference type="InterPro" id="IPR001647">
    <property type="entry name" value="HTH_TetR"/>
</dbReference>
<dbReference type="PROSITE" id="PS50977">
    <property type="entry name" value="HTH_TETR_2"/>
    <property type="match status" value="1"/>
</dbReference>
<dbReference type="Proteomes" id="UP001205566">
    <property type="component" value="Unassembled WGS sequence"/>
</dbReference>
<dbReference type="InterPro" id="IPR009057">
    <property type="entry name" value="Homeodomain-like_sf"/>
</dbReference>
<evidence type="ECO:0000313" key="5">
    <source>
        <dbReference type="Proteomes" id="UP001205566"/>
    </source>
</evidence>
<evidence type="ECO:0000313" key="4">
    <source>
        <dbReference type="EMBL" id="MCQ3828241.1"/>
    </source>
</evidence>
<dbReference type="PANTHER" id="PTHR30055:SF231">
    <property type="entry name" value="TRANSCRIPTIONAL REGULATORY PROTEIN (PROBABLY DEOR-FAMILY)-RELATED"/>
    <property type="match status" value="1"/>
</dbReference>
<proteinExistence type="predicted"/>
<name>A0ABT1NZN3_9GAMM</name>
<evidence type="ECO:0000256" key="1">
    <source>
        <dbReference type="ARBA" id="ARBA00023125"/>
    </source>
</evidence>
<comment type="caution">
    <text evidence="4">The sequence shown here is derived from an EMBL/GenBank/DDBJ whole genome shotgun (WGS) entry which is preliminary data.</text>
</comment>
<feature type="DNA-binding region" description="H-T-H motif" evidence="2">
    <location>
        <begin position="46"/>
        <end position="65"/>
    </location>
</feature>
<protein>
    <submittedName>
        <fullName evidence="4">TetR family transcriptional regulator</fullName>
    </submittedName>
</protein>
<evidence type="ECO:0000259" key="3">
    <source>
        <dbReference type="PROSITE" id="PS50977"/>
    </source>
</evidence>
<dbReference type="SUPFAM" id="SSF46689">
    <property type="entry name" value="Homeodomain-like"/>
    <property type="match status" value="1"/>
</dbReference>
<evidence type="ECO:0000256" key="2">
    <source>
        <dbReference type="PROSITE-ProRule" id="PRU00335"/>
    </source>
</evidence>
<dbReference type="Gene3D" id="1.10.357.10">
    <property type="entry name" value="Tetracycline Repressor, domain 2"/>
    <property type="match status" value="1"/>
</dbReference>
<keyword evidence="1 2" id="KW-0238">DNA-binding</keyword>
<keyword evidence="5" id="KW-1185">Reference proteome</keyword>
<organism evidence="4 5">
    <name type="scientific">Microbulbifer elongatus</name>
    <dbReference type="NCBI Taxonomy" id="86173"/>
    <lineage>
        <taxon>Bacteria</taxon>
        <taxon>Pseudomonadati</taxon>
        <taxon>Pseudomonadota</taxon>
        <taxon>Gammaproteobacteria</taxon>
        <taxon>Cellvibrionales</taxon>
        <taxon>Microbulbiferaceae</taxon>
        <taxon>Microbulbifer</taxon>
    </lineage>
</organism>
<feature type="domain" description="HTH tetR-type" evidence="3">
    <location>
        <begin position="23"/>
        <end position="83"/>
    </location>
</feature>
<accession>A0ABT1NZN3</accession>
<reference evidence="4" key="1">
    <citation type="thesis" date="2020" institute="Technische Universitat Dresden" country="Dresden, Germany">
        <title>The Agarolytic System of Microbulbifer elongatus PORT2, Isolated from Batu Karas, Pangandaran West Java Indonesia.</title>
        <authorList>
            <person name="Anggraeni S.R."/>
        </authorList>
    </citation>
    <scope>NUCLEOTIDE SEQUENCE</scope>
    <source>
        <strain evidence="4">PORT2</strain>
    </source>
</reference>
<sequence length="239" mass="26920">MTLDNGKSELVYQGRRAQRADSRQRRKAILEATLRLIVKEGIRGIRHRAVAKEAAVPLAATTYYFKQLDDLISDAFTYFVEQNIDQTLTLQEESFSAVRQLTPEQMHSSTGRRQLIQQLTRFVLNHIRSQAGSRDNRIIELAFRNEALRNPQLTRAVRMANQSTENLIVEFFELLQLSDPLAAAQVVHGTILNLEFQILSGAISVDSPLLERTVTLMIKGVIPTSNAATLHNSLHTQTA</sequence>
<gene>
    <name evidence="4" type="ORF">HXX02_02155</name>
</gene>